<dbReference type="AlphaFoldDB" id="A0A1Z5IK05"/>
<comment type="caution">
    <text evidence="2">The sequence shown here is derived from an EMBL/GenBank/DDBJ whole genome shotgun (WGS) entry which is preliminary data.</text>
</comment>
<dbReference type="EMBL" id="BCMG01000012">
    <property type="protein sequence ID" value="GAX02093.1"/>
    <property type="molecule type" value="Genomic_DNA"/>
</dbReference>
<evidence type="ECO:0000313" key="3">
    <source>
        <dbReference type="Proteomes" id="UP000198402"/>
    </source>
</evidence>
<evidence type="ECO:0000256" key="1">
    <source>
        <dbReference type="SAM" id="Phobius"/>
    </source>
</evidence>
<evidence type="ECO:0000313" key="2">
    <source>
        <dbReference type="EMBL" id="GAX02093.1"/>
    </source>
</evidence>
<sequence>MNWRKHISSYLFDLLLMLVLLIVLILIKGAIDLFTTGQLYLFHYWLLFLRGISGSAVFFALIELISMLWEHH</sequence>
<reference evidence="2 3" key="1">
    <citation type="submission" date="2015-11" db="EMBL/GenBank/DDBJ databases">
        <title>Draft genome sequences of new species of the genus Lactobacillus isolated from orchardgrass silage.</title>
        <authorList>
            <person name="Tohno M."/>
            <person name="Tanizawa Y."/>
            <person name="Arita M."/>
        </authorList>
    </citation>
    <scope>NUCLEOTIDE SEQUENCE [LARGE SCALE GENOMIC DNA]</scope>
    <source>
        <strain evidence="2 3">IWT126</strain>
    </source>
</reference>
<organism evidence="2 3">
    <name type="scientific">Secundilactobacillus silagei JCM 19001</name>
    <dbReference type="NCBI Taxonomy" id="1302250"/>
    <lineage>
        <taxon>Bacteria</taxon>
        <taxon>Bacillati</taxon>
        <taxon>Bacillota</taxon>
        <taxon>Bacilli</taxon>
        <taxon>Lactobacillales</taxon>
        <taxon>Lactobacillaceae</taxon>
        <taxon>Secundilactobacillus</taxon>
    </lineage>
</organism>
<feature type="transmembrane region" description="Helical" evidence="1">
    <location>
        <begin position="12"/>
        <end position="31"/>
    </location>
</feature>
<keyword evidence="1" id="KW-0812">Transmembrane</keyword>
<feature type="transmembrane region" description="Helical" evidence="1">
    <location>
        <begin position="43"/>
        <end position="69"/>
    </location>
</feature>
<name>A0A1Z5IK05_9LACO</name>
<gene>
    <name evidence="2" type="ORF">IWT126_02157</name>
</gene>
<proteinExistence type="predicted"/>
<protein>
    <submittedName>
        <fullName evidence="2">Uncharacterized protein</fullName>
    </submittedName>
</protein>
<keyword evidence="3" id="KW-1185">Reference proteome</keyword>
<accession>A0A1Z5IK05</accession>
<dbReference type="Proteomes" id="UP000198402">
    <property type="component" value="Unassembled WGS sequence"/>
</dbReference>
<keyword evidence="1" id="KW-0472">Membrane</keyword>
<keyword evidence="1" id="KW-1133">Transmembrane helix</keyword>